<keyword evidence="3" id="KW-1185">Reference proteome</keyword>
<protein>
    <recommendedName>
        <fullName evidence="1">Spondin domain-containing protein</fullName>
    </recommendedName>
</protein>
<dbReference type="PROSITE" id="PS51020">
    <property type="entry name" value="SPONDIN"/>
    <property type="match status" value="1"/>
</dbReference>
<name>A0A9Q1F1V8_SYNKA</name>
<dbReference type="AlphaFoldDB" id="A0A9Q1F1V8"/>
<dbReference type="PANTHER" id="PTHR11311:SF16">
    <property type="entry name" value="SPONDIN-1"/>
    <property type="match status" value="1"/>
</dbReference>
<organism evidence="2 3">
    <name type="scientific">Synaphobranchus kaupii</name>
    <name type="common">Kaup's arrowtooth eel</name>
    <dbReference type="NCBI Taxonomy" id="118154"/>
    <lineage>
        <taxon>Eukaryota</taxon>
        <taxon>Metazoa</taxon>
        <taxon>Chordata</taxon>
        <taxon>Craniata</taxon>
        <taxon>Vertebrata</taxon>
        <taxon>Euteleostomi</taxon>
        <taxon>Actinopterygii</taxon>
        <taxon>Neopterygii</taxon>
        <taxon>Teleostei</taxon>
        <taxon>Anguilliformes</taxon>
        <taxon>Synaphobranchidae</taxon>
        <taxon>Synaphobranchus</taxon>
    </lineage>
</organism>
<comment type="caution">
    <text evidence="2">The sequence shown here is derived from an EMBL/GenBank/DDBJ whole genome shotgun (WGS) entry which is preliminary data.</text>
</comment>
<dbReference type="OrthoDB" id="347314at2759"/>
<evidence type="ECO:0000313" key="2">
    <source>
        <dbReference type="EMBL" id="KAJ8349300.1"/>
    </source>
</evidence>
<dbReference type="EMBL" id="JAINUF010000009">
    <property type="protein sequence ID" value="KAJ8349300.1"/>
    <property type="molecule type" value="Genomic_DNA"/>
</dbReference>
<dbReference type="Pfam" id="PF06468">
    <property type="entry name" value="Spond_N"/>
    <property type="match status" value="1"/>
</dbReference>
<dbReference type="InterPro" id="IPR038678">
    <property type="entry name" value="Spondin_N_sf"/>
</dbReference>
<gene>
    <name evidence="2" type="ORF">SKAU_G00244300</name>
</gene>
<dbReference type="Proteomes" id="UP001152622">
    <property type="component" value="Chromosome 9"/>
</dbReference>
<feature type="domain" description="Spondin" evidence="1">
    <location>
        <begin position="52"/>
        <end position="213"/>
    </location>
</feature>
<dbReference type="InterPro" id="IPR051418">
    <property type="entry name" value="Spondin/Thrombospondin_T1"/>
</dbReference>
<evidence type="ECO:0000313" key="3">
    <source>
        <dbReference type="Proteomes" id="UP001152622"/>
    </source>
</evidence>
<dbReference type="Gene3D" id="2.60.40.2130">
    <property type="entry name" value="F-spondin domain"/>
    <property type="match status" value="1"/>
</dbReference>
<dbReference type="GO" id="GO:0007155">
    <property type="term" value="P:cell adhesion"/>
    <property type="evidence" value="ECO:0007669"/>
    <property type="project" value="TreeGrafter"/>
</dbReference>
<evidence type="ECO:0000259" key="1">
    <source>
        <dbReference type="PROSITE" id="PS51020"/>
    </source>
</evidence>
<proteinExistence type="predicted"/>
<dbReference type="PANTHER" id="PTHR11311">
    <property type="entry name" value="SPONDIN"/>
    <property type="match status" value="1"/>
</dbReference>
<dbReference type="InterPro" id="IPR009465">
    <property type="entry name" value="Spondin_N"/>
</dbReference>
<accession>A0A9Q1F1V8</accession>
<sequence length="213" mass="23421">MLSFTDECTLHQQWPFCTWPGQLSGHLLKSVEEHIHLLLIKLRQTPLSRAKIKGRFRSSRQNNSFTSATNSIFDMLEGTSMPLPVGRANHWSAIIGASHSRDYVLWEYGGYSSEGVKQVAELGSPVKMEEEIRQKITEFAVASRHQSTRSARNRDAQHITSSAEAMIARSLSTSATLPNDNDINYASTTIGVSECSAGLGSWAAESLCAGAHL</sequence>
<reference evidence="2" key="1">
    <citation type="journal article" date="2023" name="Science">
        <title>Genome structures resolve the early diversification of teleost fishes.</title>
        <authorList>
            <person name="Parey E."/>
            <person name="Louis A."/>
            <person name="Montfort J."/>
            <person name="Bouchez O."/>
            <person name="Roques C."/>
            <person name="Iampietro C."/>
            <person name="Lluch J."/>
            <person name="Castinel A."/>
            <person name="Donnadieu C."/>
            <person name="Desvignes T."/>
            <person name="Floi Bucao C."/>
            <person name="Jouanno E."/>
            <person name="Wen M."/>
            <person name="Mejri S."/>
            <person name="Dirks R."/>
            <person name="Jansen H."/>
            <person name="Henkel C."/>
            <person name="Chen W.J."/>
            <person name="Zahm M."/>
            <person name="Cabau C."/>
            <person name="Klopp C."/>
            <person name="Thompson A.W."/>
            <person name="Robinson-Rechavi M."/>
            <person name="Braasch I."/>
            <person name="Lecointre G."/>
            <person name="Bobe J."/>
            <person name="Postlethwait J.H."/>
            <person name="Berthelot C."/>
            <person name="Roest Crollius H."/>
            <person name="Guiguen Y."/>
        </authorList>
    </citation>
    <scope>NUCLEOTIDE SEQUENCE</scope>
    <source>
        <strain evidence="2">WJC10195</strain>
    </source>
</reference>
<dbReference type="GO" id="GO:0031012">
    <property type="term" value="C:extracellular matrix"/>
    <property type="evidence" value="ECO:0007669"/>
    <property type="project" value="TreeGrafter"/>
</dbReference>